<dbReference type="RefSeq" id="WP_123661762.1">
    <property type="nucleotide sequence ID" value="NZ_RJKE01000001.1"/>
</dbReference>
<dbReference type="EMBL" id="RJKE01000001">
    <property type="protein sequence ID" value="ROO82785.1"/>
    <property type="molecule type" value="Genomic_DNA"/>
</dbReference>
<gene>
    <name evidence="5" type="ORF">EDD29_0269</name>
</gene>
<dbReference type="Pfam" id="PF00175">
    <property type="entry name" value="NAD_binding_1"/>
    <property type="match status" value="1"/>
</dbReference>
<dbReference type="PANTHER" id="PTHR47354">
    <property type="entry name" value="NADH OXIDOREDUCTASE HCR"/>
    <property type="match status" value="1"/>
</dbReference>
<dbReference type="PANTHER" id="PTHR47354:SF5">
    <property type="entry name" value="PROTEIN RFBI"/>
    <property type="match status" value="1"/>
</dbReference>
<keyword evidence="2" id="KW-0408">Iron</keyword>
<dbReference type="InterPro" id="IPR001433">
    <property type="entry name" value="OxRdtase_FAD/NAD-bd"/>
</dbReference>
<sequence>MTDAAAAPAVSEKAPAWRRATLVAERRENASARTLVFDVPGWPGHLPGQHVDVRLTADDGYQATRSYSVAAPARGDRVELTVQRVADGEVSPYLVDDLPIGADVELLGPVGGWFVRRPGAPEPAILIGGGSGIVPLRAMLLTQVHGSASLRVLYSLRSPAELYFAADLTAAPDGLDREVFLAYTRRAPDGDPRPPARLTAADLAEHGLPASLAPAVYVCGPTGFVEAVTGLLLHAGHDPSKIRTERFGPSGG</sequence>
<evidence type="ECO:0000259" key="4">
    <source>
        <dbReference type="PROSITE" id="PS51384"/>
    </source>
</evidence>
<dbReference type="GO" id="GO:0051537">
    <property type="term" value="F:2 iron, 2 sulfur cluster binding"/>
    <property type="evidence" value="ECO:0007669"/>
    <property type="project" value="UniProtKB-KW"/>
</dbReference>
<dbReference type="SUPFAM" id="SSF52343">
    <property type="entry name" value="Ferredoxin reductase-like, C-terminal NADP-linked domain"/>
    <property type="match status" value="1"/>
</dbReference>
<dbReference type="AlphaFoldDB" id="A0A3N1CNK4"/>
<feature type="domain" description="FAD-binding FR-type" evidence="4">
    <location>
        <begin position="15"/>
        <end position="116"/>
    </location>
</feature>
<dbReference type="PRINTS" id="PR00371">
    <property type="entry name" value="FPNCR"/>
</dbReference>
<proteinExistence type="predicted"/>
<organism evidence="5 6">
    <name type="scientific">Actinocorallia herbida</name>
    <dbReference type="NCBI Taxonomy" id="58109"/>
    <lineage>
        <taxon>Bacteria</taxon>
        <taxon>Bacillati</taxon>
        <taxon>Actinomycetota</taxon>
        <taxon>Actinomycetes</taxon>
        <taxon>Streptosporangiales</taxon>
        <taxon>Thermomonosporaceae</taxon>
        <taxon>Actinocorallia</taxon>
    </lineage>
</organism>
<dbReference type="Gene3D" id="3.40.50.80">
    <property type="entry name" value="Nucleotide-binding domain of ferredoxin-NADP reductase (FNR) module"/>
    <property type="match status" value="1"/>
</dbReference>
<name>A0A3N1CNK4_9ACTN</name>
<keyword evidence="3" id="KW-0411">Iron-sulfur</keyword>
<reference evidence="5 6" key="1">
    <citation type="submission" date="2018-11" db="EMBL/GenBank/DDBJ databases">
        <title>Sequencing the genomes of 1000 actinobacteria strains.</title>
        <authorList>
            <person name="Klenk H.-P."/>
        </authorList>
    </citation>
    <scope>NUCLEOTIDE SEQUENCE [LARGE SCALE GENOMIC DNA]</scope>
    <source>
        <strain evidence="5 6">DSM 44254</strain>
    </source>
</reference>
<dbReference type="GO" id="GO:0016491">
    <property type="term" value="F:oxidoreductase activity"/>
    <property type="evidence" value="ECO:0007669"/>
    <property type="project" value="InterPro"/>
</dbReference>
<evidence type="ECO:0000313" key="5">
    <source>
        <dbReference type="EMBL" id="ROO82785.1"/>
    </source>
</evidence>
<dbReference type="Gene3D" id="2.40.30.10">
    <property type="entry name" value="Translation factors"/>
    <property type="match status" value="1"/>
</dbReference>
<evidence type="ECO:0000256" key="2">
    <source>
        <dbReference type="ARBA" id="ARBA00022714"/>
    </source>
</evidence>
<evidence type="ECO:0000313" key="6">
    <source>
        <dbReference type="Proteomes" id="UP000272400"/>
    </source>
</evidence>
<comment type="cofactor">
    <cofactor evidence="1">
        <name>FAD</name>
        <dbReference type="ChEBI" id="CHEBI:57692"/>
    </cofactor>
</comment>
<dbReference type="InterPro" id="IPR050415">
    <property type="entry name" value="MRET"/>
</dbReference>
<keyword evidence="6" id="KW-1185">Reference proteome</keyword>
<dbReference type="InterPro" id="IPR008333">
    <property type="entry name" value="Cbr1-like_FAD-bd_dom"/>
</dbReference>
<keyword evidence="2" id="KW-0001">2Fe-2S</keyword>
<dbReference type="InterPro" id="IPR017938">
    <property type="entry name" value="Riboflavin_synthase-like_b-brl"/>
</dbReference>
<dbReference type="Proteomes" id="UP000272400">
    <property type="component" value="Unassembled WGS sequence"/>
</dbReference>
<dbReference type="InterPro" id="IPR039261">
    <property type="entry name" value="FNR_nucleotide-bd"/>
</dbReference>
<dbReference type="OrthoDB" id="5179582at2"/>
<dbReference type="InterPro" id="IPR001709">
    <property type="entry name" value="Flavoprot_Pyr_Nucl_cyt_Rdtase"/>
</dbReference>
<protein>
    <submittedName>
        <fullName evidence="5">Ferredoxin-NADP reductase</fullName>
    </submittedName>
</protein>
<keyword evidence="2" id="KW-0479">Metal-binding</keyword>
<dbReference type="SUPFAM" id="SSF63380">
    <property type="entry name" value="Riboflavin synthase domain-like"/>
    <property type="match status" value="1"/>
</dbReference>
<dbReference type="Pfam" id="PF00970">
    <property type="entry name" value="FAD_binding_6"/>
    <property type="match status" value="1"/>
</dbReference>
<evidence type="ECO:0000256" key="3">
    <source>
        <dbReference type="ARBA" id="ARBA00023014"/>
    </source>
</evidence>
<dbReference type="PRINTS" id="PR00410">
    <property type="entry name" value="PHEHYDRXLASE"/>
</dbReference>
<evidence type="ECO:0000256" key="1">
    <source>
        <dbReference type="ARBA" id="ARBA00001974"/>
    </source>
</evidence>
<dbReference type="InterPro" id="IPR017927">
    <property type="entry name" value="FAD-bd_FR_type"/>
</dbReference>
<comment type="caution">
    <text evidence="5">The sequence shown here is derived from an EMBL/GenBank/DDBJ whole genome shotgun (WGS) entry which is preliminary data.</text>
</comment>
<accession>A0A3N1CNK4</accession>
<dbReference type="PROSITE" id="PS51384">
    <property type="entry name" value="FAD_FR"/>
    <property type="match status" value="1"/>
</dbReference>